<dbReference type="Proteomes" id="UP000245207">
    <property type="component" value="Unassembled WGS sequence"/>
</dbReference>
<evidence type="ECO:0000313" key="3">
    <source>
        <dbReference type="Proteomes" id="UP000245207"/>
    </source>
</evidence>
<feature type="compositionally biased region" description="Polar residues" evidence="1">
    <location>
        <begin position="12"/>
        <end position="24"/>
    </location>
</feature>
<gene>
    <name evidence="2" type="ORF">CTI12_AA388010</name>
</gene>
<evidence type="ECO:0000313" key="2">
    <source>
        <dbReference type="EMBL" id="PWA59033.1"/>
    </source>
</evidence>
<feature type="region of interest" description="Disordered" evidence="1">
    <location>
        <begin position="249"/>
        <end position="291"/>
    </location>
</feature>
<evidence type="ECO:0000256" key="1">
    <source>
        <dbReference type="SAM" id="MobiDB-lite"/>
    </source>
</evidence>
<dbReference type="PANTHER" id="PTHR31286">
    <property type="entry name" value="GLYCINE-RICH CELL WALL STRUCTURAL PROTEIN 1.8-LIKE"/>
    <property type="match status" value="1"/>
</dbReference>
<comment type="caution">
    <text evidence="2">The sequence shown here is derived from an EMBL/GenBank/DDBJ whole genome shotgun (WGS) entry which is preliminary data.</text>
</comment>
<protein>
    <submittedName>
        <fullName evidence="2">Zinc knuckle CX2CX4HX4C</fullName>
    </submittedName>
</protein>
<dbReference type="PANTHER" id="PTHR31286:SF180">
    <property type="entry name" value="OS10G0362600 PROTEIN"/>
    <property type="match status" value="1"/>
</dbReference>
<proteinExistence type="predicted"/>
<keyword evidence="3" id="KW-1185">Reference proteome</keyword>
<organism evidence="2 3">
    <name type="scientific">Artemisia annua</name>
    <name type="common">Sweet wormwood</name>
    <dbReference type="NCBI Taxonomy" id="35608"/>
    <lineage>
        <taxon>Eukaryota</taxon>
        <taxon>Viridiplantae</taxon>
        <taxon>Streptophyta</taxon>
        <taxon>Embryophyta</taxon>
        <taxon>Tracheophyta</taxon>
        <taxon>Spermatophyta</taxon>
        <taxon>Magnoliopsida</taxon>
        <taxon>eudicotyledons</taxon>
        <taxon>Gunneridae</taxon>
        <taxon>Pentapetalae</taxon>
        <taxon>asterids</taxon>
        <taxon>campanulids</taxon>
        <taxon>Asterales</taxon>
        <taxon>Asteraceae</taxon>
        <taxon>Asteroideae</taxon>
        <taxon>Anthemideae</taxon>
        <taxon>Artemisiinae</taxon>
        <taxon>Artemisia</taxon>
    </lineage>
</organism>
<feature type="compositionally biased region" description="Basic and acidic residues" evidence="1">
    <location>
        <begin position="249"/>
        <end position="262"/>
    </location>
</feature>
<reference evidence="2 3" key="1">
    <citation type="journal article" date="2018" name="Mol. Plant">
        <title>The genome of Artemisia annua provides insight into the evolution of Asteraceae family and artemisinin biosynthesis.</title>
        <authorList>
            <person name="Shen Q."/>
            <person name="Zhang L."/>
            <person name="Liao Z."/>
            <person name="Wang S."/>
            <person name="Yan T."/>
            <person name="Shi P."/>
            <person name="Liu M."/>
            <person name="Fu X."/>
            <person name="Pan Q."/>
            <person name="Wang Y."/>
            <person name="Lv Z."/>
            <person name="Lu X."/>
            <person name="Zhang F."/>
            <person name="Jiang W."/>
            <person name="Ma Y."/>
            <person name="Chen M."/>
            <person name="Hao X."/>
            <person name="Li L."/>
            <person name="Tang Y."/>
            <person name="Lv G."/>
            <person name="Zhou Y."/>
            <person name="Sun X."/>
            <person name="Brodelius P.E."/>
            <person name="Rose J.K.C."/>
            <person name="Tang K."/>
        </authorList>
    </citation>
    <scope>NUCLEOTIDE SEQUENCE [LARGE SCALE GENOMIC DNA]</scope>
    <source>
        <strain evidence="3">cv. Huhao1</strain>
        <tissue evidence="2">Leaf</tissue>
    </source>
</reference>
<name>A0A2U1MCN9_ARTAN</name>
<feature type="region of interest" description="Disordered" evidence="1">
    <location>
        <begin position="1"/>
        <end position="25"/>
    </location>
</feature>
<feature type="compositionally biased region" description="Basic and acidic residues" evidence="1">
    <location>
        <begin position="1"/>
        <end position="11"/>
    </location>
</feature>
<feature type="compositionally biased region" description="Basic and acidic residues" evidence="1">
    <location>
        <begin position="353"/>
        <end position="362"/>
    </location>
</feature>
<accession>A0A2U1MCN9</accession>
<dbReference type="EMBL" id="PKPP01005738">
    <property type="protein sequence ID" value="PWA59033.1"/>
    <property type="molecule type" value="Genomic_DNA"/>
</dbReference>
<feature type="compositionally biased region" description="Basic and acidic residues" evidence="1">
    <location>
        <begin position="274"/>
        <end position="290"/>
    </location>
</feature>
<dbReference type="AlphaFoldDB" id="A0A2U1MCN9"/>
<sequence length="395" mass="44422">MNTELSKDKDVNSNQAGSVNQVDKSVNIELEETGIDKEEIQVGLEDMVKNGDTEGVNGDITKIVADEGDKDKSGDTEGIRGVTNKVVTTDEADQCKSPLATNNVEILVVDDQCKSPMGECNVPEQVNGSDCKTKSVEKNASYADMLNTQKDPLDNKLFQIPTVLNENGHEFVFFDDEIICVGRLGFARVLVEVNAGKGLDDSIDILYKSRNDGRQFVKKVQVEYDWKPPLCSHCKVFGHSFEKCLRRDRTGEQVKENKKDEEGFTQANTRKVNQTKEQRNVPQQKPKEKVAMPQKMYKPVDKQNINADKASEYYKPAQAAKRKEWNVDKEIVQATSPIKCPMGLEARKRYLERKSGRKERASDTSFAQSRDQFSSEPIMACVKLPGKPKEESNWI</sequence>
<feature type="region of interest" description="Disordered" evidence="1">
    <location>
        <begin position="353"/>
        <end position="379"/>
    </location>
</feature>
<dbReference type="InterPro" id="IPR040256">
    <property type="entry name" value="At4g02000-like"/>
</dbReference>
<feature type="compositionally biased region" description="Polar residues" evidence="1">
    <location>
        <begin position="363"/>
        <end position="375"/>
    </location>
</feature>